<reference evidence="8 9" key="1">
    <citation type="submission" date="2016-10" db="EMBL/GenBank/DDBJ databases">
        <authorList>
            <person name="de Groot N.N."/>
        </authorList>
    </citation>
    <scope>NUCLEOTIDE SEQUENCE [LARGE SCALE GENOMIC DNA]</scope>
    <source>
        <strain evidence="8 9">DSM 18610</strain>
    </source>
</reference>
<dbReference type="InterPro" id="IPR002771">
    <property type="entry name" value="Multi_antbiot-R_MarC"/>
</dbReference>
<dbReference type="Pfam" id="PF01914">
    <property type="entry name" value="MarC"/>
    <property type="match status" value="1"/>
</dbReference>
<organism evidence="8 9">
    <name type="scientific">Pedobacter rhizosphaerae</name>
    <dbReference type="NCBI Taxonomy" id="390241"/>
    <lineage>
        <taxon>Bacteria</taxon>
        <taxon>Pseudomonadati</taxon>
        <taxon>Bacteroidota</taxon>
        <taxon>Sphingobacteriia</taxon>
        <taxon>Sphingobacteriales</taxon>
        <taxon>Sphingobacteriaceae</taxon>
        <taxon>Pedobacter</taxon>
    </lineage>
</organism>
<evidence type="ECO:0000256" key="3">
    <source>
        <dbReference type="ARBA" id="ARBA00022475"/>
    </source>
</evidence>
<evidence type="ECO:0000256" key="1">
    <source>
        <dbReference type="ARBA" id="ARBA00004651"/>
    </source>
</evidence>
<dbReference type="PANTHER" id="PTHR33508:SF1">
    <property type="entry name" value="UPF0056 MEMBRANE PROTEIN YHCE"/>
    <property type="match status" value="1"/>
</dbReference>
<protein>
    <recommendedName>
        <fullName evidence="7">UPF0056 membrane protein</fullName>
    </recommendedName>
</protein>
<dbReference type="AlphaFoldDB" id="A0A1H9NFN3"/>
<name>A0A1H9NFN3_9SPHI</name>
<sequence>MEFDFLKFNLSQILSTTMVLFAIIDILGSIPVVIELRRKAGHIESEKAAIVATVLMVLFLLVGESLLKVIGLDVESFAIAGSFVIFFIAMEMVLGLTIFKEEAPETVSIVPLAFPIIAGAGTMTTLLSLKTEYATQNILVGILLNMLFVYFVLKNTNRLEKLFGKSGLNVLRKAFGVILLAIAIKLFRNNTGL</sequence>
<evidence type="ECO:0000256" key="2">
    <source>
        <dbReference type="ARBA" id="ARBA00009784"/>
    </source>
</evidence>
<keyword evidence="6 7" id="KW-0472">Membrane</keyword>
<dbReference type="RefSeq" id="WP_175474507.1">
    <property type="nucleotide sequence ID" value="NZ_FOGG01000007.1"/>
</dbReference>
<dbReference type="PANTHER" id="PTHR33508">
    <property type="entry name" value="UPF0056 MEMBRANE PROTEIN YHCE"/>
    <property type="match status" value="1"/>
</dbReference>
<evidence type="ECO:0000313" key="8">
    <source>
        <dbReference type="EMBL" id="SER34597.1"/>
    </source>
</evidence>
<evidence type="ECO:0000313" key="9">
    <source>
        <dbReference type="Proteomes" id="UP000199572"/>
    </source>
</evidence>
<feature type="transmembrane region" description="Helical" evidence="7">
    <location>
        <begin position="174"/>
        <end position="191"/>
    </location>
</feature>
<evidence type="ECO:0000256" key="5">
    <source>
        <dbReference type="ARBA" id="ARBA00022989"/>
    </source>
</evidence>
<comment type="similarity">
    <text evidence="2 7">Belongs to the UPF0056 (MarC) family.</text>
</comment>
<feature type="transmembrane region" description="Helical" evidence="7">
    <location>
        <begin position="12"/>
        <end position="36"/>
    </location>
</feature>
<accession>A0A1H9NFN3</accession>
<comment type="subcellular location">
    <subcellularLocation>
        <location evidence="1 7">Cell membrane</location>
        <topology evidence="1 7">Multi-pass membrane protein</topology>
    </subcellularLocation>
</comment>
<dbReference type="Proteomes" id="UP000199572">
    <property type="component" value="Unassembled WGS sequence"/>
</dbReference>
<keyword evidence="5 7" id="KW-1133">Transmembrane helix</keyword>
<gene>
    <name evidence="8" type="ORF">SAMN04488023_107203</name>
</gene>
<proteinExistence type="inferred from homology"/>
<dbReference type="EMBL" id="FOGG01000007">
    <property type="protein sequence ID" value="SER34597.1"/>
    <property type="molecule type" value="Genomic_DNA"/>
</dbReference>
<feature type="transmembrane region" description="Helical" evidence="7">
    <location>
        <begin position="106"/>
        <end position="127"/>
    </location>
</feature>
<feature type="transmembrane region" description="Helical" evidence="7">
    <location>
        <begin position="77"/>
        <end position="99"/>
    </location>
</feature>
<keyword evidence="3" id="KW-1003">Cell membrane</keyword>
<feature type="transmembrane region" description="Helical" evidence="7">
    <location>
        <begin position="48"/>
        <end position="71"/>
    </location>
</feature>
<evidence type="ECO:0000256" key="7">
    <source>
        <dbReference type="RuleBase" id="RU362048"/>
    </source>
</evidence>
<keyword evidence="9" id="KW-1185">Reference proteome</keyword>
<evidence type="ECO:0000256" key="4">
    <source>
        <dbReference type="ARBA" id="ARBA00022692"/>
    </source>
</evidence>
<evidence type="ECO:0000256" key="6">
    <source>
        <dbReference type="ARBA" id="ARBA00023136"/>
    </source>
</evidence>
<feature type="transmembrane region" description="Helical" evidence="7">
    <location>
        <begin position="133"/>
        <end position="153"/>
    </location>
</feature>
<dbReference type="STRING" id="390241.SAMN04488023_107203"/>
<keyword evidence="4 7" id="KW-0812">Transmembrane</keyword>
<dbReference type="GO" id="GO:0005886">
    <property type="term" value="C:plasma membrane"/>
    <property type="evidence" value="ECO:0007669"/>
    <property type="project" value="UniProtKB-SubCell"/>
</dbReference>